<reference evidence="1" key="1">
    <citation type="journal article" date="2021" name="Proc. Natl. Acad. Sci. U.S.A.">
        <title>A Catalog of Tens of Thousands of Viruses from Human Metagenomes Reveals Hidden Associations with Chronic Diseases.</title>
        <authorList>
            <person name="Tisza M.J."/>
            <person name="Buck C.B."/>
        </authorList>
    </citation>
    <scope>NUCLEOTIDE SEQUENCE</scope>
    <source>
        <strain evidence="1">CtPVE25</strain>
    </source>
</reference>
<evidence type="ECO:0000313" key="1">
    <source>
        <dbReference type="EMBL" id="DAE24637.1"/>
    </source>
</evidence>
<protein>
    <submittedName>
        <fullName evidence="1">Uncharacterized protein</fullName>
    </submittedName>
</protein>
<proteinExistence type="predicted"/>
<accession>A0A8S5R0X0</accession>
<sequence>MRPPFIRITTKVVNNPCNRKSPMLQSVLRTTIALAIPRL</sequence>
<name>A0A8S5R0X0_9CAUD</name>
<dbReference type="EMBL" id="BK015779">
    <property type="protein sequence ID" value="DAE24637.1"/>
    <property type="molecule type" value="Genomic_DNA"/>
</dbReference>
<organism evidence="1">
    <name type="scientific">Myoviridae sp. ctPVE25</name>
    <dbReference type="NCBI Taxonomy" id="2826649"/>
    <lineage>
        <taxon>Viruses</taxon>
        <taxon>Duplodnaviria</taxon>
        <taxon>Heunggongvirae</taxon>
        <taxon>Uroviricota</taxon>
        <taxon>Caudoviricetes</taxon>
    </lineage>
</organism>